<proteinExistence type="predicted"/>
<feature type="transmembrane region" description="Helical" evidence="1">
    <location>
        <begin position="142"/>
        <end position="159"/>
    </location>
</feature>
<sequence length="239" mass="24678">MTTLGELWTSVLDVFGDPDPAVAAGAGIVALVAVANRGLWSVTRNAITIAHEAGHAVVALLTGRKLHGIRLHSDTSGLTLSAGRPTGPGMVATTLAGYLTPPLLGAGAAGLIAAGQLRLLLWLSIALLLAVLVVVRNFFGVVSVLATGAIVFAVSWFATAQVQAAFGHAFAWFLLLGGTRTVLELRRRRRRGLAPQSDADLLARLTGVPAAAWVLVFGAVCVGAILLGGRLMLFTSFAT</sequence>
<keyword evidence="1" id="KW-0812">Transmembrane</keyword>
<name>A0A8J3FUV6_9PSEU</name>
<feature type="transmembrane region" description="Helical" evidence="1">
    <location>
        <begin position="119"/>
        <end position="135"/>
    </location>
</feature>
<keyword evidence="3" id="KW-1185">Reference proteome</keyword>
<evidence type="ECO:0000313" key="2">
    <source>
        <dbReference type="EMBL" id="GGM46589.1"/>
    </source>
</evidence>
<feature type="transmembrane region" description="Helical" evidence="1">
    <location>
        <begin position="20"/>
        <end position="40"/>
    </location>
</feature>
<organism evidence="2 3">
    <name type="scientific">Longimycelium tulufanense</name>
    <dbReference type="NCBI Taxonomy" id="907463"/>
    <lineage>
        <taxon>Bacteria</taxon>
        <taxon>Bacillati</taxon>
        <taxon>Actinomycetota</taxon>
        <taxon>Actinomycetes</taxon>
        <taxon>Pseudonocardiales</taxon>
        <taxon>Pseudonocardiaceae</taxon>
        <taxon>Longimycelium</taxon>
    </lineage>
</organism>
<dbReference type="AlphaFoldDB" id="A0A8J3FUV6"/>
<gene>
    <name evidence="2" type="ORF">GCM10012275_17060</name>
</gene>
<protein>
    <submittedName>
        <fullName evidence="2">Membrane protein</fullName>
    </submittedName>
</protein>
<evidence type="ECO:0000313" key="3">
    <source>
        <dbReference type="Proteomes" id="UP000637578"/>
    </source>
</evidence>
<feature type="transmembrane region" description="Helical" evidence="1">
    <location>
        <begin position="90"/>
        <end position="113"/>
    </location>
</feature>
<dbReference type="Proteomes" id="UP000637578">
    <property type="component" value="Unassembled WGS sequence"/>
</dbReference>
<evidence type="ECO:0000256" key="1">
    <source>
        <dbReference type="SAM" id="Phobius"/>
    </source>
</evidence>
<dbReference type="Pfam" id="PF13398">
    <property type="entry name" value="Peptidase_M50B"/>
    <property type="match status" value="1"/>
</dbReference>
<reference evidence="2" key="1">
    <citation type="journal article" date="2014" name="Int. J. Syst. Evol. Microbiol.">
        <title>Complete genome sequence of Corynebacterium casei LMG S-19264T (=DSM 44701T), isolated from a smear-ripened cheese.</title>
        <authorList>
            <consortium name="US DOE Joint Genome Institute (JGI-PGF)"/>
            <person name="Walter F."/>
            <person name="Albersmeier A."/>
            <person name="Kalinowski J."/>
            <person name="Ruckert C."/>
        </authorList>
    </citation>
    <scope>NUCLEOTIDE SEQUENCE</scope>
    <source>
        <strain evidence="2">CGMCC 4.5737</strain>
    </source>
</reference>
<accession>A0A8J3FUV6</accession>
<dbReference type="RefSeq" id="WP_189055641.1">
    <property type="nucleotide sequence ID" value="NZ_BMMK01000005.1"/>
</dbReference>
<reference evidence="2" key="2">
    <citation type="submission" date="2020-09" db="EMBL/GenBank/DDBJ databases">
        <authorList>
            <person name="Sun Q."/>
            <person name="Zhou Y."/>
        </authorList>
    </citation>
    <scope>NUCLEOTIDE SEQUENCE</scope>
    <source>
        <strain evidence="2">CGMCC 4.5737</strain>
    </source>
</reference>
<dbReference type="InterPro" id="IPR049500">
    <property type="entry name" value="Peptidase_M50B-like"/>
</dbReference>
<keyword evidence="1" id="KW-1133">Transmembrane helix</keyword>
<feature type="transmembrane region" description="Helical" evidence="1">
    <location>
        <begin position="165"/>
        <end position="183"/>
    </location>
</feature>
<feature type="transmembrane region" description="Helical" evidence="1">
    <location>
        <begin position="210"/>
        <end position="233"/>
    </location>
</feature>
<dbReference type="EMBL" id="BMMK01000005">
    <property type="protein sequence ID" value="GGM46589.1"/>
    <property type="molecule type" value="Genomic_DNA"/>
</dbReference>
<keyword evidence="1" id="KW-0472">Membrane</keyword>
<comment type="caution">
    <text evidence="2">The sequence shown here is derived from an EMBL/GenBank/DDBJ whole genome shotgun (WGS) entry which is preliminary data.</text>
</comment>